<sequence length="338" mass="38114">MEPLPDSDLQDIPPLLICEHVLTVYQNILASIKPLTLWVPGHASTGETEILCCIFLVFESITGPWMYQPVSFLPTTAVPLHSITLHKCIGGQSKRNPTNPSKGMPYATCYVFIDEAQSAPTDLIRDIHGAFRFSLRVDNWLGKASMIFIWDFLQLLPVFKNHSLAAEPPYQGATEGYQTILSTLHSFQSIINPIKFTLVYLQHHKRFIQLAYNEESHQLHESPLVQYPDHHTAQYAIDFYTTDEYMYGANIHIPNLPTTTALLCDVPNLSINQYPSSFTCMQLFAEQTVWDPCELPLPSTPGLNLIVKYFLAGLVNADLKHKPIKVSTSKTHLPSSFQ</sequence>
<accession>A0A4P9WNG4</accession>
<keyword evidence="2" id="KW-1185">Reference proteome</keyword>
<gene>
    <name evidence="1" type="ORF">BDK51DRAFT_52248</name>
</gene>
<protein>
    <submittedName>
        <fullName evidence="1">Uncharacterized protein</fullName>
    </submittedName>
</protein>
<dbReference type="AlphaFoldDB" id="A0A4P9WNG4"/>
<dbReference type="EMBL" id="KZ993881">
    <property type="protein sequence ID" value="RKO94494.1"/>
    <property type="molecule type" value="Genomic_DNA"/>
</dbReference>
<reference evidence="2" key="1">
    <citation type="journal article" date="2018" name="Nat. Microbiol.">
        <title>Leveraging single-cell genomics to expand the fungal tree of life.</title>
        <authorList>
            <person name="Ahrendt S.R."/>
            <person name="Quandt C.A."/>
            <person name="Ciobanu D."/>
            <person name="Clum A."/>
            <person name="Salamov A."/>
            <person name="Andreopoulos B."/>
            <person name="Cheng J.F."/>
            <person name="Woyke T."/>
            <person name="Pelin A."/>
            <person name="Henrissat B."/>
            <person name="Reynolds N.K."/>
            <person name="Benny G.L."/>
            <person name="Smith M.E."/>
            <person name="James T.Y."/>
            <person name="Grigoriev I.V."/>
        </authorList>
    </citation>
    <scope>NUCLEOTIDE SEQUENCE [LARGE SCALE GENOMIC DNA]</scope>
</reference>
<evidence type="ECO:0000313" key="2">
    <source>
        <dbReference type="Proteomes" id="UP000269721"/>
    </source>
</evidence>
<evidence type="ECO:0000313" key="1">
    <source>
        <dbReference type="EMBL" id="RKO94494.1"/>
    </source>
</evidence>
<proteinExistence type="predicted"/>
<name>A0A4P9WNG4_9FUNG</name>
<organism evidence="1 2">
    <name type="scientific">Blyttiomyces helicus</name>
    <dbReference type="NCBI Taxonomy" id="388810"/>
    <lineage>
        <taxon>Eukaryota</taxon>
        <taxon>Fungi</taxon>
        <taxon>Fungi incertae sedis</taxon>
        <taxon>Chytridiomycota</taxon>
        <taxon>Chytridiomycota incertae sedis</taxon>
        <taxon>Chytridiomycetes</taxon>
        <taxon>Chytridiomycetes incertae sedis</taxon>
        <taxon>Blyttiomyces</taxon>
    </lineage>
</organism>
<dbReference type="Proteomes" id="UP000269721">
    <property type="component" value="Unassembled WGS sequence"/>
</dbReference>